<comment type="caution">
    <text evidence="1">The sequence shown here is derived from an EMBL/GenBank/DDBJ whole genome shotgun (WGS) entry which is preliminary data.</text>
</comment>
<dbReference type="EMBL" id="SNRW01012194">
    <property type="protein sequence ID" value="KAA6374144.1"/>
    <property type="molecule type" value="Genomic_DNA"/>
</dbReference>
<sequence>MTPTVCCSAGGEQLKAQVIMHAKDFPQKFQRLNVEQSFTVSNDYGWQTQKTFEACMIDYILLEIQMDLEEFCKLTFTSSFGHL</sequence>
<evidence type="ECO:0000313" key="1">
    <source>
        <dbReference type="EMBL" id="KAA6374144.1"/>
    </source>
</evidence>
<name>A0A5J4UV24_9EUKA</name>
<accession>A0A5J4UV24</accession>
<protein>
    <submittedName>
        <fullName evidence="1">Uncharacterized protein</fullName>
    </submittedName>
</protein>
<dbReference type="AlphaFoldDB" id="A0A5J4UV24"/>
<dbReference type="Proteomes" id="UP000324800">
    <property type="component" value="Unassembled WGS sequence"/>
</dbReference>
<organism evidence="1 2">
    <name type="scientific">Streblomastix strix</name>
    <dbReference type="NCBI Taxonomy" id="222440"/>
    <lineage>
        <taxon>Eukaryota</taxon>
        <taxon>Metamonada</taxon>
        <taxon>Preaxostyla</taxon>
        <taxon>Oxymonadida</taxon>
        <taxon>Streblomastigidae</taxon>
        <taxon>Streblomastix</taxon>
    </lineage>
</organism>
<proteinExistence type="predicted"/>
<evidence type="ECO:0000313" key="2">
    <source>
        <dbReference type="Proteomes" id="UP000324800"/>
    </source>
</evidence>
<gene>
    <name evidence="1" type="ORF">EZS28_030330</name>
</gene>
<reference evidence="1 2" key="1">
    <citation type="submission" date="2019-03" db="EMBL/GenBank/DDBJ databases">
        <title>Single cell metagenomics reveals metabolic interactions within the superorganism composed of flagellate Streblomastix strix and complex community of Bacteroidetes bacteria on its surface.</title>
        <authorList>
            <person name="Treitli S.C."/>
            <person name="Kolisko M."/>
            <person name="Husnik F."/>
            <person name="Keeling P."/>
            <person name="Hampl V."/>
        </authorList>
    </citation>
    <scope>NUCLEOTIDE SEQUENCE [LARGE SCALE GENOMIC DNA]</scope>
    <source>
        <strain evidence="1">ST1C</strain>
    </source>
</reference>